<dbReference type="CDD" id="cd00067">
    <property type="entry name" value="GAL4"/>
    <property type="match status" value="1"/>
</dbReference>
<dbReference type="GeneID" id="98174022"/>
<sequence>MDKYSLVVTTVRIVAEKPYHPKRPHRKTRTGCSNCKARKVKCDEVRPACRACVARNKTCIYATPLKRVKEQPAALTLPTKRAILAKPPLVEEPLFIPTGRDDIDMRLLWFYTANTWVSYSSGALPFRNVDEILTVNVVQHAFANHFLMNSLLALSAMHLSHCGIPNMGVSRSREFFYRSKAFETYRKAVEAADPPTFPALVACSLLLCGLSTDGFRGEDAKPLYILDWMVLWRGINTIVMVTGLPTLFQAGVAGLIYRPEVDLNASAHHVPPHLLSTVASIEQDDPEFLYVQHYHLTLKYLGSLYLELSNGLSQMLLLRIMTFFTYLPSEFVDAARERHPRALIILAHYLVFAKYSPSHCWWMQDVSNHEIPSICNFLGSKWAHMLRVPTSAVPLTDHVEIARLLLGDPRWEPPLEVGEGTFMAPAPDQDLVVRSAAEGEEMSEDVRAYQERKVQYGVGVFRQSL</sequence>
<dbReference type="EMBL" id="BAAFSV010000002">
    <property type="protein sequence ID" value="GAB1313068.1"/>
    <property type="molecule type" value="Genomic_DNA"/>
</dbReference>
<dbReference type="PROSITE" id="PS50048">
    <property type="entry name" value="ZN2_CY6_FUNGAL_2"/>
    <property type="match status" value="1"/>
</dbReference>
<feature type="domain" description="Zn(2)-C6 fungal-type" evidence="2">
    <location>
        <begin position="31"/>
        <end position="61"/>
    </location>
</feature>
<protein>
    <submittedName>
        <fullName evidence="3">Sterol regulatory element-binding protein ECM22-like protein 2</fullName>
    </submittedName>
</protein>
<evidence type="ECO:0000259" key="2">
    <source>
        <dbReference type="PROSITE" id="PS50048"/>
    </source>
</evidence>
<dbReference type="InterPro" id="IPR036864">
    <property type="entry name" value="Zn2-C6_fun-type_DNA-bd_sf"/>
</dbReference>
<dbReference type="PROSITE" id="PS00463">
    <property type="entry name" value="ZN2_CY6_FUNGAL_1"/>
    <property type="match status" value="1"/>
</dbReference>
<dbReference type="InterPro" id="IPR053157">
    <property type="entry name" value="Sterol_Uptake_Regulator"/>
</dbReference>
<dbReference type="PANTHER" id="PTHR47784:SF5">
    <property type="entry name" value="STEROL UPTAKE CONTROL PROTEIN 2"/>
    <property type="match status" value="1"/>
</dbReference>
<dbReference type="SUPFAM" id="SSF57701">
    <property type="entry name" value="Zn2/Cys6 DNA-binding domain"/>
    <property type="match status" value="1"/>
</dbReference>
<gene>
    <name evidence="3" type="ORF">MFIFM68171_03278</name>
</gene>
<dbReference type="Proteomes" id="UP001628179">
    <property type="component" value="Unassembled WGS sequence"/>
</dbReference>
<reference evidence="3 4" key="1">
    <citation type="submission" date="2024-09" db="EMBL/GenBank/DDBJ databases">
        <title>Itraconazole resistance in Madurella fahalii resulting from another homologue of gene encoding cytochrome P450 14-alpha sterol demethylase (CYP51).</title>
        <authorList>
            <person name="Yoshioka I."/>
            <person name="Fahal A.H."/>
            <person name="Kaneko S."/>
            <person name="Yaguchi T."/>
        </authorList>
    </citation>
    <scope>NUCLEOTIDE SEQUENCE [LARGE SCALE GENOMIC DNA]</scope>
    <source>
        <strain evidence="3 4">IFM 68171</strain>
    </source>
</reference>
<dbReference type="PANTHER" id="PTHR47784">
    <property type="entry name" value="STEROL UPTAKE CONTROL PROTEIN 2"/>
    <property type="match status" value="1"/>
</dbReference>
<evidence type="ECO:0000313" key="4">
    <source>
        <dbReference type="Proteomes" id="UP001628179"/>
    </source>
</evidence>
<proteinExistence type="predicted"/>
<dbReference type="PRINTS" id="PR00755">
    <property type="entry name" value="AFLATOXINBRP"/>
</dbReference>
<evidence type="ECO:0000256" key="1">
    <source>
        <dbReference type="ARBA" id="ARBA00023242"/>
    </source>
</evidence>
<dbReference type="RefSeq" id="XP_070914800.1">
    <property type="nucleotide sequence ID" value="XM_071058699.1"/>
</dbReference>
<dbReference type="SMART" id="SM00066">
    <property type="entry name" value="GAL4"/>
    <property type="match status" value="1"/>
</dbReference>
<dbReference type="Pfam" id="PF00172">
    <property type="entry name" value="Zn_clus"/>
    <property type="match status" value="1"/>
</dbReference>
<keyword evidence="4" id="KW-1185">Reference proteome</keyword>
<comment type="caution">
    <text evidence="3">The sequence shown here is derived from an EMBL/GenBank/DDBJ whole genome shotgun (WGS) entry which is preliminary data.</text>
</comment>
<name>A0ABQ0G5N0_9PEZI</name>
<organism evidence="3 4">
    <name type="scientific">Madurella fahalii</name>
    <dbReference type="NCBI Taxonomy" id="1157608"/>
    <lineage>
        <taxon>Eukaryota</taxon>
        <taxon>Fungi</taxon>
        <taxon>Dikarya</taxon>
        <taxon>Ascomycota</taxon>
        <taxon>Pezizomycotina</taxon>
        <taxon>Sordariomycetes</taxon>
        <taxon>Sordariomycetidae</taxon>
        <taxon>Sordariales</taxon>
        <taxon>Sordariales incertae sedis</taxon>
        <taxon>Madurella</taxon>
    </lineage>
</organism>
<dbReference type="InterPro" id="IPR001138">
    <property type="entry name" value="Zn2Cys6_DnaBD"/>
</dbReference>
<keyword evidence="1" id="KW-0539">Nucleus</keyword>
<dbReference type="Gene3D" id="4.10.240.10">
    <property type="entry name" value="Zn(2)-C6 fungal-type DNA-binding domain"/>
    <property type="match status" value="1"/>
</dbReference>
<evidence type="ECO:0000313" key="3">
    <source>
        <dbReference type="EMBL" id="GAB1313068.1"/>
    </source>
</evidence>
<accession>A0ABQ0G5N0</accession>